<dbReference type="OrthoDB" id="410307at2759"/>
<dbReference type="PROSITE" id="PS51363">
    <property type="entry name" value="W2"/>
    <property type="match status" value="1"/>
</dbReference>
<dbReference type="GO" id="GO:0008270">
    <property type="term" value="F:zinc ion binding"/>
    <property type="evidence" value="ECO:0007669"/>
    <property type="project" value="UniProtKB-KW"/>
</dbReference>
<evidence type="ECO:0000256" key="2">
    <source>
        <dbReference type="ARBA" id="ARBA00022723"/>
    </source>
</evidence>
<gene>
    <name evidence="12" type="primary">NUDT2</name>
    <name evidence="12" type="ORF">EC973_002056</name>
</gene>
<dbReference type="Gene3D" id="4.10.1000.10">
    <property type="entry name" value="Zinc finger, CCCH-type"/>
    <property type="match status" value="2"/>
</dbReference>
<feature type="compositionally biased region" description="Basic and acidic residues" evidence="9">
    <location>
        <begin position="304"/>
        <end position="319"/>
    </location>
</feature>
<dbReference type="EMBL" id="JABAYA010000153">
    <property type="protein sequence ID" value="KAF7723412.1"/>
    <property type="molecule type" value="Genomic_DNA"/>
</dbReference>
<dbReference type="InterPro" id="IPR000086">
    <property type="entry name" value="NUDIX_hydrolase_dom"/>
</dbReference>
<feature type="region of interest" description="Disordered" evidence="9">
    <location>
        <begin position="449"/>
        <end position="471"/>
    </location>
</feature>
<dbReference type="CDD" id="cd03428">
    <property type="entry name" value="NUDIX_Ap4A_Nudt2"/>
    <property type="match status" value="1"/>
</dbReference>
<feature type="region of interest" description="Disordered" evidence="9">
    <location>
        <begin position="145"/>
        <end position="215"/>
    </location>
</feature>
<evidence type="ECO:0000259" key="11">
    <source>
        <dbReference type="PROSITE" id="PS51363"/>
    </source>
</evidence>
<evidence type="ECO:0000256" key="1">
    <source>
        <dbReference type="ARBA" id="ARBA00018911"/>
    </source>
</evidence>
<dbReference type="InterPro" id="IPR036855">
    <property type="entry name" value="Znf_CCCH_sf"/>
</dbReference>
<feature type="domain" description="C3H1-type" evidence="10">
    <location>
        <begin position="272"/>
        <end position="300"/>
    </location>
</feature>
<keyword evidence="6 8" id="KW-0862">Zinc</keyword>
<proteinExistence type="predicted"/>
<dbReference type="InterPro" id="IPR003307">
    <property type="entry name" value="W2_domain"/>
</dbReference>
<evidence type="ECO:0000256" key="3">
    <source>
        <dbReference type="ARBA" id="ARBA00022737"/>
    </source>
</evidence>
<keyword evidence="2 8" id="KW-0479">Metal-binding</keyword>
<dbReference type="GO" id="GO:0008796">
    <property type="term" value="F:bis(5'-nucleosyl)-tetraphosphatase activity"/>
    <property type="evidence" value="ECO:0007669"/>
    <property type="project" value="InterPro"/>
</dbReference>
<feature type="compositionally biased region" description="Polar residues" evidence="9">
    <location>
        <begin position="362"/>
        <end position="371"/>
    </location>
</feature>
<accession>A0A8H7ELZ7</accession>
<keyword evidence="4" id="KW-0547">Nucleotide-binding</keyword>
<dbReference type="Gene3D" id="3.90.79.10">
    <property type="entry name" value="Nucleoside Triphosphate Pyrophosphohydrolase"/>
    <property type="match status" value="1"/>
</dbReference>
<dbReference type="PANTHER" id="PTHR12547">
    <property type="entry name" value="CCCH ZINC FINGER/TIS11-RELATED"/>
    <property type="match status" value="1"/>
</dbReference>
<evidence type="ECO:0000313" key="12">
    <source>
        <dbReference type="EMBL" id="KAF7723412.1"/>
    </source>
</evidence>
<evidence type="ECO:0000259" key="10">
    <source>
        <dbReference type="PROSITE" id="PS50103"/>
    </source>
</evidence>
<feature type="domain" description="C3H1-type" evidence="10">
    <location>
        <begin position="217"/>
        <end position="245"/>
    </location>
</feature>
<protein>
    <recommendedName>
        <fullName evidence="1">Bis(5'-nucleosyl)-tetraphosphatase [asymmetrical]</fullName>
    </recommendedName>
    <alternativeName>
        <fullName evidence="7">Diadenosine 5',5'''-P1,P4-tetraphosphate asymmetrical hydrolase</fullName>
    </alternativeName>
</protein>
<dbReference type="Pfam" id="PF00293">
    <property type="entry name" value="NUDIX"/>
    <property type="match status" value="1"/>
</dbReference>
<sequence length="631" mass="72079">MDKPSQTNLYAGLLIYRLQRNVEYLLLNDSFSKRKHWFCPKGQVIGQEDEIQCALRETFETTGLSPKELRVEEGFKIELTYLSGTRPKKVVYRLAQVLDNHARLLPNAEGVHLQWCTQAIATEKVIFKSMQEVFKYAQKFIENKPKVKQQPRRKQYEPRTNGNGREPERYRYPNGDSELPQRSRPEFMTSRLSQDSLQQTSLQRSRSAPQDNSANPLYKTRLCERFETEGDCPYGSKCTFAHGITELRERTEETHGKAPVVVAPVSNESNPLYKTKLCERYMKDKFCQYGPKCHFAHGEGELKERPVYNHRQPEERENGQRPPSRPKNQPEGEAVTDNKKAEQLESSWRTRAAAENGRASDRMTNSQKTLTSSSVSSSCSFEDTEIPTDDLAKLSVQPPKNSAPRNTILAPVPKAPAEEADPLKKILNGDVRETDKSWMKILHLSKEDQAKMQITPSPPKTASPTPSKTSQEDAIIADLKKFFKEHNQTSTVNGKLSDDVKEVTKIEMRNDISKPQLLYIVLSSLLEDAGKDGAPCNVLAVLKARITLFQTFVKSTADQRILLKAWEKFAIQRNKAVISKTAVVLSHWYDCDLVDEDVFHSWYESLEQESEIRKKSAKFIEWLSTAEEEED</sequence>
<dbReference type="SUPFAM" id="SSF55811">
    <property type="entry name" value="Nudix"/>
    <property type="match status" value="1"/>
</dbReference>
<dbReference type="SUPFAM" id="SSF90229">
    <property type="entry name" value="CCCH zinc finger"/>
    <property type="match status" value="2"/>
</dbReference>
<dbReference type="FunFam" id="4.10.1000.10:FF:000001">
    <property type="entry name" value="zinc finger CCCH domain-containing protein 15-like"/>
    <property type="match status" value="1"/>
</dbReference>
<keyword evidence="5 8" id="KW-0863">Zinc-finger</keyword>
<dbReference type="InterPro" id="IPR045877">
    <property type="entry name" value="ZFP36-like"/>
</dbReference>
<feature type="zinc finger region" description="C3H1-type" evidence="8">
    <location>
        <begin position="217"/>
        <end position="245"/>
    </location>
</feature>
<dbReference type="InterPro" id="IPR016024">
    <property type="entry name" value="ARM-type_fold"/>
</dbReference>
<organism evidence="12 13">
    <name type="scientific">Apophysomyces ossiformis</name>
    <dbReference type="NCBI Taxonomy" id="679940"/>
    <lineage>
        <taxon>Eukaryota</taxon>
        <taxon>Fungi</taxon>
        <taxon>Fungi incertae sedis</taxon>
        <taxon>Mucoromycota</taxon>
        <taxon>Mucoromycotina</taxon>
        <taxon>Mucoromycetes</taxon>
        <taxon>Mucorales</taxon>
        <taxon>Mucorineae</taxon>
        <taxon>Mucoraceae</taxon>
        <taxon>Apophysomyces</taxon>
    </lineage>
</organism>
<dbReference type="SMART" id="SM00515">
    <property type="entry name" value="eIF5C"/>
    <property type="match status" value="1"/>
</dbReference>
<dbReference type="SUPFAM" id="SSF48371">
    <property type="entry name" value="ARM repeat"/>
    <property type="match status" value="1"/>
</dbReference>
<dbReference type="AlphaFoldDB" id="A0A8H7ELZ7"/>
<comment type="caution">
    <text evidence="12">The sequence shown here is derived from an EMBL/GenBank/DDBJ whole genome shotgun (WGS) entry which is preliminary data.</text>
</comment>
<dbReference type="InterPro" id="IPR015797">
    <property type="entry name" value="NUDIX_hydrolase-like_dom_sf"/>
</dbReference>
<feature type="domain" description="W2" evidence="11">
    <location>
        <begin position="476"/>
        <end position="631"/>
    </location>
</feature>
<dbReference type="PANTHER" id="PTHR12547:SF18">
    <property type="entry name" value="PROTEIN TIS11"/>
    <property type="match status" value="1"/>
</dbReference>
<name>A0A8H7ELZ7_9FUNG</name>
<reference evidence="12" key="1">
    <citation type="submission" date="2020-01" db="EMBL/GenBank/DDBJ databases">
        <title>Genome Sequencing of Three Apophysomyces-Like Fungal Strains Confirms a Novel Fungal Genus in the Mucoromycota with divergent Burkholderia-like Endosymbiotic Bacteria.</title>
        <authorList>
            <person name="Stajich J.E."/>
            <person name="Macias A.M."/>
            <person name="Carter-House D."/>
            <person name="Lovett B."/>
            <person name="Kasson L.R."/>
            <person name="Berry K."/>
            <person name="Grigoriev I."/>
            <person name="Chang Y."/>
            <person name="Spatafora J."/>
            <person name="Kasson M.T."/>
        </authorList>
    </citation>
    <scope>NUCLEOTIDE SEQUENCE</scope>
    <source>
        <strain evidence="12">NRRL A-21654</strain>
    </source>
</reference>
<evidence type="ECO:0000313" key="13">
    <source>
        <dbReference type="Proteomes" id="UP000605846"/>
    </source>
</evidence>
<dbReference type="Proteomes" id="UP000605846">
    <property type="component" value="Unassembled WGS sequence"/>
</dbReference>
<evidence type="ECO:0000256" key="9">
    <source>
        <dbReference type="SAM" id="MobiDB-lite"/>
    </source>
</evidence>
<dbReference type="InterPro" id="IPR000571">
    <property type="entry name" value="Znf_CCCH"/>
</dbReference>
<dbReference type="GO" id="GO:0000166">
    <property type="term" value="F:nucleotide binding"/>
    <property type="evidence" value="ECO:0007669"/>
    <property type="project" value="UniProtKB-KW"/>
</dbReference>
<dbReference type="Pfam" id="PF00642">
    <property type="entry name" value="zf-CCCH"/>
    <property type="match status" value="2"/>
</dbReference>
<feature type="zinc finger region" description="C3H1-type" evidence="8">
    <location>
        <begin position="272"/>
        <end position="300"/>
    </location>
</feature>
<feature type="region of interest" description="Disordered" evidence="9">
    <location>
        <begin position="304"/>
        <end position="383"/>
    </location>
</feature>
<dbReference type="Pfam" id="PF02020">
    <property type="entry name" value="W2"/>
    <property type="match status" value="1"/>
</dbReference>
<dbReference type="SMART" id="SM00356">
    <property type="entry name" value="ZnF_C3H1"/>
    <property type="match status" value="2"/>
</dbReference>
<evidence type="ECO:0000256" key="5">
    <source>
        <dbReference type="ARBA" id="ARBA00022771"/>
    </source>
</evidence>
<keyword evidence="13" id="KW-1185">Reference proteome</keyword>
<dbReference type="Gene3D" id="1.25.40.180">
    <property type="match status" value="1"/>
</dbReference>
<evidence type="ECO:0000256" key="7">
    <source>
        <dbReference type="ARBA" id="ARBA00032644"/>
    </source>
</evidence>
<evidence type="ECO:0000256" key="6">
    <source>
        <dbReference type="ARBA" id="ARBA00022833"/>
    </source>
</evidence>
<keyword evidence="3" id="KW-0677">Repeat</keyword>
<dbReference type="PROSITE" id="PS50103">
    <property type="entry name" value="ZF_C3H1"/>
    <property type="match status" value="2"/>
</dbReference>
<feature type="compositionally biased region" description="Low complexity" evidence="9">
    <location>
        <begin position="189"/>
        <end position="207"/>
    </location>
</feature>
<dbReference type="GO" id="GO:0003729">
    <property type="term" value="F:mRNA binding"/>
    <property type="evidence" value="ECO:0007669"/>
    <property type="project" value="InterPro"/>
</dbReference>
<dbReference type="InterPro" id="IPR003565">
    <property type="entry name" value="Tetra_PHTase"/>
</dbReference>
<evidence type="ECO:0000256" key="8">
    <source>
        <dbReference type="PROSITE-ProRule" id="PRU00723"/>
    </source>
</evidence>
<evidence type="ECO:0000256" key="4">
    <source>
        <dbReference type="ARBA" id="ARBA00022741"/>
    </source>
</evidence>